<dbReference type="InterPro" id="IPR035979">
    <property type="entry name" value="RBD_domain_sf"/>
</dbReference>
<evidence type="ECO:0000256" key="2">
    <source>
        <dbReference type="ARBA" id="ARBA00022771"/>
    </source>
</evidence>
<feature type="region of interest" description="Disordered" evidence="8">
    <location>
        <begin position="325"/>
        <end position="352"/>
    </location>
</feature>
<feature type="region of interest" description="Disordered" evidence="8">
    <location>
        <begin position="576"/>
        <end position="601"/>
    </location>
</feature>
<dbReference type="InterPro" id="IPR002483">
    <property type="entry name" value="PWI_dom"/>
</dbReference>
<evidence type="ECO:0000313" key="11">
    <source>
        <dbReference type="EMBL" id="QSL65759.1"/>
    </source>
</evidence>
<keyword evidence="3 7" id="KW-0862">Zinc</keyword>
<dbReference type="GO" id="GO:0003723">
    <property type="term" value="F:RNA binding"/>
    <property type="evidence" value="ECO:0007669"/>
    <property type="project" value="UniProtKB-UniRule"/>
</dbReference>
<comment type="function">
    <text evidence="5">May be involved in the turnover of nuclear polyadenylated (pA+) RNA.</text>
</comment>
<dbReference type="PANTHER" id="PTHR14398">
    <property type="entry name" value="RNA RECOGNITION RRM/RNP DOMAIN"/>
    <property type="match status" value="1"/>
</dbReference>
<dbReference type="InterPro" id="IPR045137">
    <property type="entry name" value="RBM26/27"/>
</dbReference>
<dbReference type="CDD" id="cd12257">
    <property type="entry name" value="RRM1_RBM26_like"/>
    <property type="match status" value="1"/>
</dbReference>
<dbReference type="PANTHER" id="PTHR14398:SF0">
    <property type="entry name" value="ZINC FINGER PROTEIN SWM"/>
    <property type="match status" value="1"/>
</dbReference>
<feature type="compositionally biased region" description="Basic and acidic residues" evidence="8">
    <location>
        <begin position="576"/>
        <end position="600"/>
    </location>
</feature>
<evidence type="ECO:0008006" key="13">
    <source>
        <dbReference type="Google" id="ProtNLM"/>
    </source>
</evidence>
<evidence type="ECO:0000256" key="7">
    <source>
        <dbReference type="PROSITE-ProRule" id="PRU00723"/>
    </source>
</evidence>
<dbReference type="InterPro" id="IPR012677">
    <property type="entry name" value="Nucleotide-bd_a/b_plait_sf"/>
</dbReference>
<keyword evidence="2 7" id="KW-0863">Zinc-finger</keyword>
<keyword evidence="1 7" id="KW-0479">Metal-binding</keyword>
<evidence type="ECO:0000259" key="9">
    <source>
        <dbReference type="PROSITE" id="PS50102"/>
    </source>
</evidence>
<proteinExistence type="predicted"/>
<dbReference type="Pfam" id="PF01480">
    <property type="entry name" value="PWI"/>
    <property type="match status" value="1"/>
</dbReference>
<accession>A0A899G2T2</accession>
<evidence type="ECO:0000313" key="12">
    <source>
        <dbReference type="Proteomes" id="UP000663699"/>
    </source>
</evidence>
<evidence type="ECO:0000256" key="4">
    <source>
        <dbReference type="ARBA" id="ARBA00022884"/>
    </source>
</evidence>
<evidence type="ECO:0000256" key="8">
    <source>
        <dbReference type="SAM" id="MobiDB-lite"/>
    </source>
</evidence>
<protein>
    <recommendedName>
        <fullName evidence="13">C3H1-type domain-containing protein</fullName>
    </recommendedName>
</protein>
<dbReference type="OrthoDB" id="443401at2759"/>
<feature type="domain" description="RRM" evidence="9">
    <location>
        <begin position="250"/>
        <end position="322"/>
    </location>
</feature>
<evidence type="ECO:0000256" key="3">
    <source>
        <dbReference type="ARBA" id="ARBA00022833"/>
    </source>
</evidence>
<evidence type="ECO:0000256" key="5">
    <source>
        <dbReference type="ARBA" id="ARBA00043866"/>
    </source>
</evidence>
<keyword evidence="12" id="KW-1185">Reference proteome</keyword>
<dbReference type="Proteomes" id="UP000663699">
    <property type="component" value="Chromosome 8"/>
</dbReference>
<reference evidence="11" key="1">
    <citation type="submission" date="2020-06" db="EMBL/GenBank/DDBJ databases">
        <title>Genomes of multiple members of Pneumocystis genus reveal paths to human pathogen Pneumocystis jirovecii.</title>
        <authorList>
            <person name="Cisse O.H."/>
            <person name="Ma L."/>
            <person name="Dekker J."/>
            <person name="Khil P."/>
            <person name="Jo J."/>
            <person name="Brenchley J."/>
            <person name="Blair R."/>
            <person name="Pahar B."/>
            <person name="Chabe M."/>
            <person name="Van Rompay K.A."/>
            <person name="Keesler R."/>
            <person name="Sukura A."/>
            <person name="Hirsch V."/>
            <person name="Kutty G."/>
            <person name="Liu Y."/>
            <person name="Peng L."/>
            <person name="Chen J."/>
            <person name="Song J."/>
            <person name="Weissenbacher-Lang C."/>
            <person name="Xu J."/>
            <person name="Upham N.S."/>
            <person name="Stajich J.E."/>
            <person name="Cuomo C.A."/>
            <person name="Cushion M.T."/>
            <person name="Kovacs J.A."/>
        </authorList>
    </citation>
    <scope>NUCLEOTIDE SEQUENCE</scope>
    <source>
        <strain evidence="11">2A</strain>
    </source>
</reference>
<dbReference type="PROSITE" id="PS50103">
    <property type="entry name" value="ZF_C3H1"/>
    <property type="match status" value="1"/>
</dbReference>
<dbReference type="Gene3D" id="3.30.70.330">
    <property type="match status" value="1"/>
</dbReference>
<sequence>MLFEEKDSKALKAYLLRLLEPISNADLDILSDYILALLRHDQSVDDVRKLCLNQLDEFLKENTFSFVQDIFDALERKAYLNGDVSEKESLVGEKYKEPAKKRSFHQTSLDARIGGLNNEKKYRSVRSFRQNNRGNWRSFRQKVSLPDMFSFSPDFPINSTQRCRDYEERGYCMRGDMCFYDHGIDHIVMDGHYSDAYDPTQSIHTNHSVTIIQSGLNYKNAHRNDKERFRKHKKNNSCLIQGPNYNQTITTLMIDNVPNSDLNEENIRLFFMKFGEISKIIIKKAEHRAILKFKDWESANKAWSSSAPIFNNRFVKLYWHSSRSNDKNDLQENNMTLDTSEKHQVDDSPEDKFMEKIEKKQKEHEEREQRKKQNAKEREILLEKEKLIKKQLEEKRNLIALMSKNDTNISEFPQKEEEDYDANKLEPSTLSRKALETQLASLKAEADNLGISINTKNLNTTGNSGNKKKLGFSRSFSKVFRYSPGKKAFHRGSMQLDNRTRKIAVYNVDPDKDEVLKQHLLHNGEYETIEKDVDDSNVQIIVFKDRWTAEKFLRNVSTIPDMENVKLKWKYDTTKNSENIGDHHATELEQARNTDGRGFYDDDEDVDEALWRR</sequence>
<dbReference type="SUPFAM" id="SSF90229">
    <property type="entry name" value="CCCH zinc finger"/>
    <property type="match status" value="1"/>
</dbReference>
<evidence type="ECO:0000256" key="6">
    <source>
        <dbReference type="PROSITE-ProRule" id="PRU00176"/>
    </source>
</evidence>
<dbReference type="AlphaFoldDB" id="A0A899G2T2"/>
<organism evidence="11 12">
    <name type="scientific">Pneumocystis wakefieldiae</name>
    <dbReference type="NCBI Taxonomy" id="38082"/>
    <lineage>
        <taxon>Eukaryota</taxon>
        <taxon>Fungi</taxon>
        <taxon>Dikarya</taxon>
        <taxon>Ascomycota</taxon>
        <taxon>Taphrinomycotina</taxon>
        <taxon>Pneumocystomycetes</taxon>
        <taxon>Pneumocystaceae</taxon>
        <taxon>Pneumocystis</taxon>
    </lineage>
</organism>
<feature type="compositionally biased region" description="Basic and acidic residues" evidence="8">
    <location>
        <begin position="339"/>
        <end position="352"/>
    </location>
</feature>
<evidence type="ECO:0000259" key="10">
    <source>
        <dbReference type="PROSITE" id="PS50103"/>
    </source>
</evidence>
<feature type="domain" description="C3H1-type" evidence="10">
    <location>
        <begin position="157"/>
        <end position="185"/>
    </location>
</feature>
<dbReference type="InterPro" id="IPR000571">
    <property type="entry name" value="Znf_CCCH"/>
</dbReference>
<name>A0A899G2T2_9ASCO</name>
<evidence type="ECO:0000256" key="1">
    <source>
        <dbReference type="ARBA" id="ARBA00022723"/>
    </source>
</evidence>
<dbReference type="GO" id="GO:0005634">
    <property type="term" value="C:nucleus"/>
    <property type="evidence" value="ECO:0007669"/>
    <property type="project" value="TreeGrafter"/>
</dbReference>
<dbReference type="InterPro" id="IPR036855">
    <property type="entry name" value="Znf_CCCH_sf"/>
</dbReference>
<dbReference type="SUPFAM" id="SSF54928">
    <property type="entry name" value="RNA-binding domain, RBD"/>
    <property type="match status" value="1"/>
</dbReference>
<dbReference type="InterPro" id="IPR000504">
    <property type="entry name" value="RRM_dom"/>
</dbReference>
<dbReference type="Pfam" id="PF00076">
    <property type="entry name" value="RRM_1"/>
    <property type="match status" value="1"/>
</dbReference>
<dbReference type="PROSITE" id="PS50102">
    <property type="entry name" value="RRM"/>
    <property type="match status" value="1"/>
</dbReference>
<dbReference type="SMART" id="SM00356">
    <property type="entry name" value="ZnF_C3H1"/>
    <property type="match status" value="1"/>
</dbReference>
<feature type="zinc finger region" description="C3H1-type" evidence="7">
    <location>
        <begin position="157"/>
        <end position="185"/>
    </location>
</feature>
<keyword evidence="4 6" id="KW-0694">RNA-binding</keyword>
<dbReference type="EMBL" id="CP054539">
    <property type="protein sequence ID" value="QSL65759.1"/>
    <property type="molecule type" value="Genomic_DNA"/>
</dbReference>
<gene>
    <name evidence="11" type="ORF">MERGE_000037</name>
</gene>
<dbReference type="GO" id="GO:0008270">
    <property type="term" value="F:zinc ion binding"/>
    <property type="evidence" value="ECO:0007669"/>
    <property type="project" value="UniProtKB-KW"/>
</dbReference>